<proteinExistence type="predicted"/>
<dbReference type="Pfam" id="PF01593">
    <property type="entry name" value="Amino_oxidase"/>
    <property type="match status" value="1"/>
</dbReference>
<accession>A0A8T8K6L8</accession>
<evidence type="ECO:0000256" key="1">
    <source>
        <dbReference type="ARBA" id="ARBA00004829"/>
    </source>
</evidence>
<keyword evidence="2" id="KW-0125">Carotenoid biosynthesis</keyword>
<dbReference type="PANTHER" id="PTHR43734">
    <property type="entry name" value="PHYTOENE DESATURASE"/>
    <property type="match status" value="1"/>
</dbReference>
<dbReference type="InterPro" id="IPR002937">
    <property type="entry name" value="Amino_oxidase"/>
</dbReference>
<reference evidence="5" key="1">
    <citation type="submission" date="2020-07" db="EMBL/GenBank/DDBJ databases">
        <title>Methanobacterium. sp. MethCan genome.</title>
        <authorList>
            <person name="Postec A."/>
            <person name="Quemeneur M."/>
        </authorList>
    </citation>
    <scope>NUCLEOTIDE SEQUENCE</scope>
    <source>
        <strain evidence="5">MethCAN</strain>
    </source>
</reference>
<evidence type="ECO:0000259" key="4">
    <source>
        <dbReference type="Pfam" id="PF01593"/>
    </source>
</evidence>
<dbReference type="GO" id="GO:0016491">
    <property type="term" value="F:oxidoreductase activity"/>
    <property type="evidence" value="ECO:0007669"/>
    <property type="project" value="UniProtKB-KW"/>
</dbReference>
<evidence type="ECO:0000256" key="2">
    <source>
        <dbReference type="ARBA" id="ARBA00022746"/>
    </source>
</evidence>
<dbReference type="InterPro" id="IPR036188">
    <property type="entry name" value="FAD/NAD-bd_sf"/>
</dbReference>
<dbReference type="AlphaFoldDB" id="A0A8T8K6L8"/>
<dbReference type="PANTHER" id="PTHR43734:SF1">
    <property type="entry name" value="PHYTOENE DESATURASE"/>
    <property type="match status" value="1"/>
</dbReference>
<dbReference type="SUPFAM" id="SSF51905">
    <property type="entry name" value="FAD/NAD(P)-binding domain"/>
    <property type="match status" value="1"/>
</dbReference>
<feature type="domain" description="Amine oxidase" evidence="4">
    <location>
        <begin position="11"/>
        <end position="484"/>
    </location>
</feature>
<comment type="pathway">
    <text evidence="1">Carotenoid biosynthesis.</text>
</comment>
<name>A0A8T8K6L8_9EURY</name>
<dbReference type="RefSeq" id="WP_211533615.1">
    <property type="nucleotide sequence ID" value="NZ_CP058560.1"/>
</dbReference>
<dbReference type="InterPro" id="IPR014105">
    <property type="entry name" value="Carotenoid/retinoid_OxRdtase"/>
</dbReference>
<organism evidence="5 6">
    <name type="scientific">Methanobacterium alkalithermotolerans</name>
    <dbReference type="NCBI Taxonomy" id="2731220"/>
    <lineage>
        <taxon>Archaea</taxon>
        <taxon>Methanobacteriati</taxon>
        <taxon>Methanobacteriota</taxon>
        <taxon>Methanomada group</taxon>
        <taxon>Methanobacteria</taxon>
        <taxon>Methanobacteriales</taxon>
        <taxon>Methanobacteriaceae</taxon>
        <taxon>Methanobacterium</taxon>
    </lineage>
</organism>
<dbReference type="GO" id="GO:0016117">
    <property type="term" value="P:carotenoid biosynthetic process"/>
    <property type="evidence" value="ECO:0007669"/>
    <property type="project" value="UniProtKB-KW"/>
</dbReference>
<dbReference type="GeneID" id="64819544"/>
<dbReference type="NCBIfam" id="TIGR02734">
    <property type="entry name" value="crtI_fam"/>
    <property type="match status" value="1"/>
</dbReference>
<dbReference type="KEGG" id="meme:HYG87_02230"/>
<dbReference type="Proteomes" id="UP000681041">
    <property type="component" value="Chromosome"/>
</dbReference>
<sequence>MEIIIVGAGFGGMSAGALLSRDGHEVTILEKNEQPGGRGSYFEDKGYYFDMGPSWYLMSELYDNFFQEFDKKAEDFFNLEKLDPSYRIFLDKKRVWDISANLEENYQLFDGFEENGGEKLKKYLQSSKELYEFSLEEMLYRDYNSILDLLNGKLLFKGYKLRLWENLQHFIDRQFESEEARKILQYAIGFLGGSPENAPSFYHLVSHSDLNLGVWYPQGGMRKVTQGIYELALSQGVNFHFQEEVELLEVHEDRVKRVISNEGFYEADVVVVNADYAHSELDLLKPPYQSYDEKYWESRTISPSALVAYLGIDSRVENLAHHNLFLNKDWDSGFEAVFNPDKKAWSEDSSYYVNVPSLTDDSAAPEGGETIYILAPLAPGLEDSDTLREKFLNQILDDLEEKIDFNIQDKVVVKKIFALNDFKTRYNAYKGTAFGLSHTMDQTALWRPAHKSKKVENLYYTGQYNHPGIGVPMTLVSSQILSQEIR</sequence>
<gene>
    <name evidence="5" type="primary">crtI</name>
    <name evidence="5" type="ORF">HYG87_02230</name>
</gene>
<evidence type="ECO:0000313" key="6">
    <source>
        <dbReference type="Proteomes" id="UP000681041"/>
    </source>
</evidence>
<evidence type="ECO:0000313" key="5">
    <source>
        <dbReference type="EMBL" id="QUH22670.1"/>
    </source>
</evidence>
<dbReference type="EMBL" id="CP058560">
    <property type="protein sequence ID" value="QUH22670.1"/>
    <property type="molecule type" value="Genomic_DNA"/>
</dbReference>
<dbReference type="OrthoDB" id="40741at2157"/>
<protein>
    <submittedName>
        <fullName evidence="5">Phytoene desaturase</fullName>
    </submittedName>
</protein>
<dbReference type="Gene3D" id="3.50.50.60">
    <property type="entry name" value="FAD/NAD(P)-binding domain"/>
    <property type="match status" value="2"/>
</dbReference>
<keyword evidence="3" id="KW-0560">Oxidoreductase</keyword>
<evidence type="ECO:0000256" key="3">
    <source>
        <dbReference type="ARBA" id="ARBA00023002"/>
    </source>
</evidence>
<keyword evidence="6" id="KW-1185">Reference proteome</keyword>